<dbReference type="AlphaFoldDB" id="A0A543AY10"/>
<gene>
    <name evidence="1" type="ORF">FB566_3015</name>
</gene>
<comment type="caution">
    <text evidence="1">The sequence shown here is derived from an EMBL/GenBank/DDBJ whole genome shotgun (WGS) entry which is preliminary data.</text>
</comment>
<accession>A0A543AY10</accession>
<dbReference type="OrthoDB" id="5186414at2"/>
<dbReference type="RefSeq" id="WP_142040366.1">
    <property type="nucleotide sequence ID" value="NZ_JBHTGS010000001.1"/>
</dbReference>
<protein>
    <submittedName>
        <fullName evidence="1">Uncharacterized protein</fullName>
    </submittedName>
</protein>
<dbReference type="Proteomes" id="UP000317043">
    <property type="component" value="Unassembled WGS sequence"/>
</dbReference>
<dbReference type="EMBL" id="VFOW01000001">
    <property type="protein sequence ID" value="TQL77456.1"/>
    <property type="molecule type" value="Genomic_DNA"/>
</dbReference>
<organism evidence="1 2">
    <name type="scientific">Stackebrandtia endophytica</name>
    <dbReference type="NCBI Taxonomy" id="1496996"/>
    <lineage>
        <taxon>Bacteria</taxon>
        <taxon>Bacillati</taxon>
        <taxon>Actinomycetota</taxon>
        <taxon>Actinomycetes</taxon>
        <taxon>Glycomycetales</taxon>
        <taxon>Glycomycetaceae</taxon>
        <taxon>Stackebrandtia</taxon>
    </lineage>
</organism>
<reference evidence="1 2" key="1">
    <citation type="submission" date="2019-06" db="EMBL/GenBank/DDBJ databases">
        <title>Sequencing the genomes of 1000 actinobacteria strains.</title>
        <authorList>
            <person name="Klenk H.-P."/>
        </authorList>
    </citation>
    <scope>NUCLEOTIDE SEQUENCE [LARGE SCALE GENOMIC DNA]</scope>
    <source>
        <strain evidence="1 2">DSM 45928</strain>
    </source>
</reference>
<evidence type="ECO:0000313" key="1">
    <source>
        <dbReference type="EMBL" id="TQL77456.1"/>
    </source>
</evidence>
<keyword evidence="2" id="KW-1185">Reference proteome</keyword>
<name>A0A543AY10_9ACTN</name>
<evidence type="ECO:0000313" key="2">
    <source>
        <dbReference type="Proteomes" id="UP000317043"/>
    </source>
</evidence>
<dbReference type="InParanoid" id="A0A543AY10"/>
<sequence length="354" mass="38323">MATVEEVVAMARSVRERANDLRALEILGVSPESPSMGGMPISIQDVNGWNDTGTERWARWNDRYGLDMQEIDYQRFGAEFDYIPGMFEQLAFGDVSDYNDVLAQLDAASKTLCESDTEFNIESTSLKQMQALDTDWVGSFPDAYRTRFANKLPNLIPEQKQIIQELAAAVKGHWNIVEAGRQSLLSIATQTEAALSNAMGQYAQATVKADLMAVLQMTGAILAIAGSVIAGPTGPLAVSTAIVGSLNQAGSLATTAFGLIELESSVEKTETPIEGSTVEQIIASMHGAITVLQLQVAAEEDDQANRLAQTYGSVEAQLAKTDLDADDSFVLQAYRPAIADEMPKLGSNELRYNR</sequence>
<proteinExistence type="predicted"/>